<sequence length="454" mass="50946">MYLFDGWKTFSFLIALVSILIWSASEIRNDSHRAPLQDPIRANMAPANQAEHVAAIMLSWHSLELVSLRKVQSLWAGYGHVCQVKARATTAAAAQRMREVYGDIGIPGEDGSETFALILKLISPPAPSGEEDEGHLRKVMSYEVEQHFYGSIAPQLGRDLPMARCIAVTQGKPGSDTPEGLTATMMTDLRPGYPVAGEKRAALNETQVHAALDWLSKFHKRSWEILPMPLEDLLLPPLEEAKRRRNGDASGRSVWLNGGYTYLATRRNEYASLAADSDSEWSSTLCRPLSSHGSSIAEMVANVLTPRGRDHETLIHGDVKSENLFTTHSGSEVAFYDFQYVGLGLGVCDLAKLFTCSVPLHMLTDDDGSTSLRMGKGERHLLERYHENLLTGTDKVYEWETFVRHWETALVDWLRFQASWGFWGNTDWLEARVRSILKDRDWKVWLVEQQSAAE</sequence>
<dbReference type="EMBL" id="JAPDGR010000360">
    <property type="protein sequence ID" value="KAJ2991041.1"/>
    <property type="molecule type" value="Genomic_DNA"/>
</dbReference>
<proteinExistence type="predicted"/>
<evidence type="ECO:0000313" key="1">
    <source>
        <dbReference type="EMBL" id="KAJ2991041.1"/>
    </source>
</evidence>
<name>A0ACC1PGA8_9PEZI</name>
<keyword evidence="2" id="KW-1185">Reference proteome</keyword>
<reference evidence="1" key="1">
    <citation type="submission" date="2022-10" db="EMBL/GenBank/DDBJ databases">
        <title>Genome Sequence of Xylaria curta.</title>
        <authorList>
            <person name="Buettner E."/>
        </authorList>
    </citation>
    <scope>NUCLEOTIDE SEQUENCE</scope>
    <source>
        <strain evidence="1">Babe10</strain>
    </source>
</reference>
<comment type="caution">
    <text evidence="1">The sequence shown here is derived from an EMBL/GenBank/DDBJ whole genome shotgun (WGS) entry which is preliminary data.</text>
</comment>
<dbReference type="Proteomes" id="UP001143856">
    <property type="component" value="Unassembled WGS sequence"/>
</dbReference>
<accession>A0ACC1PGA8</accession>
<gene>
    <name evidence="1" type="ORF">NUW58_g2670</name>
</gene>
<evidence type="ECO:0000313" key="2">
    <source>
        <dbReference type="Proteomes" id="UP001143856"/>
    </source>
</evidence>
<organism evidence="1 2">
    <name type="scientific">Xylaria curta</name>
    <dbReference type="NCBI Taxonomy" id="42375"/>
    <lineage>
        <taxon>Eukaryota</taxon>
        <taxon>Fungi</taxon>
        <taxon>Dikarya</taxon>
        <taxon>Ascomycota</taxon>
        <taxon>Pezizomycotina</taxon>
        <taxon>Sordariomycetes</taxon>
        <taxon>Xylariomycetidae</taxon>
        <taxon>Xylariales</taxon>
        <taxon>Xylariaceae</taxon>
        <taxon>Xylaria</taxon>
    </lineage>
</organism>
<protein>
    <submittedName>
        <fullName evidence="1">Uncharacterized protein</fullName>
    </submittedName>
</protein>